<gene>
    <name evidence="3" type="ORF">NCTC11535_00978</name>
</gene>
<feature type="transmembrane region" description="Helical" evidence="2">
    <location>
        <begin position="31"/>
        <end position="52"/>
    </location>
</feature>
<dbReference type="RefSeq" id="WP_111836261.1">
    <property type="nucleotide sequence ID" value="NZ_UAPQ01000006.1"/>
</dbReference>
<protein>
    <submittedName>
        <fullName evidence="3">Uncharacterized conserved protein</fullName>
    </submittedName>
</protein>
<dbReference type="InterPro" id="IPR019277">
    <property type="entry name" value="DUF2304"/>
</dbReference>
<proteinExistence type="predicted"/>
<evidence type="ECO:0000313" key="4">
    <source>
        <dbReference type="Proteomes" id="UP000250006"/>
    </source>
</evidence>
<dbReference type="Proteomes" id="UP000250006">
    <property type="component" value="Unassembled WGS sequence"/>
</dbReference>
<comment type="caution">
    <text evidence="3">The sequence shown here is derived from an EMBL/GenBank/DDBJ whole genome shotgun (WGS) entry which is preliminary data.</text>
</comment>
<sequence length="143" mass="15611">MLNQMFFVVIALAMMVFILSFLRSRKLREKYAALWIVVGTAVLILALVPHLLEMLTQLVGIQVPSNLLFLLAILLLLGVSLHLSLAISHLEEETRVLAENVAILNSIVVANKLDATVGTATQDQTASKTVPQEPNTSSEPDHA</sequence>
<evidence type="ECO:0000256" key="2">
    <source>
        <dbReference type="SAM" id="Phobius"/>
    </source>
</evidence>
<feature type="region of interest" description="Disordered" evidence="1">
    <location>
        <begin position="120"/>
        <end position="143"/>
    </location>
</feature>
<accession>A0ABY1VMV0</accession>
<dbReference type="EMBL" id="UAPQ01000006">
    <property type="protein sequence ID" value="SPT53315.1"/>
    <property type="molecule type" value="Genomic_DNA"/>
</dbReference>
<feature type="transmembrane region" description="Helical" evidence="2">
    <location>
        <begin position="6"/>
        <end position="24"/>
    </location>
</feature>
<keyword evidence="4" id="KW-1185">Reference proteome</keyword>
<feature type="transmembrane region" description="Helical" evidence="2">
    <location>
        <begin position="67"/>
        <end position="87"/>
    </location>
</feature>
<keyword evidence="2" id="KW-0472">Membrane</keyword>
<evidence type="ECO:0000256" key="1">
    <source>
        <dbReference type="SAM" id="MobiDB-lite"/>
    </source>
</evidence>
<reference evidence="3 4" key="1">
    <citation type="submission" date="2018-06" db="EMBL/GenBank/DDBJ databases">
        <authorList>
            <consortium name="Pathogen Informatics"/>
            <person name="Doyle S."/>
        </authorList>
    </citation>
    <scope>NUCLEOTIDE SEQUENCE [LARGE SCALE GENOMIC DNA]</scope>
    <source>
        <strain evidence="3 4">NCTC11535</strain>
    </source>
</reference>
<organism evidence="3 4">
    <name type="scientific">Actinomyces bovis</name>
    <dbReference type="NCBI Taxonomy" id="1658"/>
    <lineage>
        <taxon>Bacteria</taxon>
        <taxon>Bacillati</taxon>
        <taxon>Actinomycetota</taxon>
        <taxon>Actinomycetes</taxon>
        <taxon>Actinomycetales</taxon>
        <taxon>Actinomycetaceae</taxon>
        <taxon>Actinomyces</taxon>
    </lineage>
</organism>
<name>A0ABY1VMV0_9ACTO</name>
<evidence type="ECO:0000313" key="3">
    <source>
        <dbReference type="EMBL" id="SPT53315.1"/>
    </source>
</evidence>
<dbReference type="Pfam" id="PF10066">
    <property type="entry name" value="DUF2304"/>
    <property type="match status" value="1"/>
</dbReference>
<keyword evidence="2" id="KW-0812">Transmembrane</keyword>
<keyword evidence="2" id="KW-1133">Transmembrane helix</keyword>